<dbReference type="KEGG" id="part:PARC_a1596"/>
<dbReference type="InterPro" id="IPR050570">
    <property type="entry name" value="Cell_wall_metabolism_enzyme"/>
</dbReference>
<dbReference type="Gene3D" id="2.70.70.10">
    <property type="entry name" value="Glucose Permease (Domain IIA)"/>
    <property type="match status" value="1"/>
</dbReference>
<evidence type="ECO:0000259" key="2">
    <source>
        <dbReference type="Pfam" id="PF01551"/>
    </source>
</evidence>
<dbReference type="RefSeq" id="WP_010553500.1">
    <property type="nucleotide sequence ID" value="NZ_CP011025.1"/>
</dbReference>
<keyword evidence="1" id="KW-1133">Transmembrane helix</keyword>
<protein>
    <recommendedName>
        <fullName evidence="2">M23ase beta-sheet core domain-containing protein</fullName>
    </recommendedName>
</protein>
<dbReference type="GO" id="GO:0004222">
    <property type="term" value="F:metalloendopeptidase activity"/>
    <property type="evidence" value="ECO:0007669"/>
    <property type="project" value="TreeGrafter"/>
</dbReference>
<proteinExistence type="predicted"/>
<feature type="transmembrane region" description="Helical" evidence="1">
    <location>
        <begin position="6"/>
        <end position="22"/>
    </location>
</feature>
<keyword evidence="1" id="KW-0812">Transmembrane</keyword>
<evidence type="ECO:0000313" key="3">
    <source>
        <dbReference type="EMBL" id="ATC86198.1"/>
    </source>
</evidence>
<dbReference type="SUPFAM" id="SSF51261">
    <property type="entry name" value="Duplicated hybrid motif"/>
    <property type="match status" value="1"/>
</dbReference>
<feature type="domain" description="M23ase beta-sheet core" evidence="2">
    <location>
        <begin position="52"/>
        <end position="139"/>
    </location>
</feature>
<dbReference type="EMBL" id="CP011025">
    <property type="protein sequence ID" value="ATC86198.1"/>
    <property type="molecule type" value="Genomic_DNA"/>
</dbReference>
<dbReference type="Proteomes" id="UP000016505">
    <property type="component" value="Chromosome I"/>
</dbReference>
<name>A0A290S251_9GAMM</name>
<dbReference type="CDD" id="cd12797">
    <property type="entry name" value="M23_peptidase"/>
    <property type="match status" value="1"/>
</dbReference>
<evidence type="ECO:0000313" key="4">
    <source>
        <dbReference type="Proteomes" id="UP000016505"/>
    </source>
</evidence>
<dbReference type="PANTHER" id="PTHR21666">
    <property type="entry name" value="PEPTIDASE-RELATED"/>
    <property type="match status" value="1"/>
</dbReference>
<dbReference type="InterPro" id="IPR011055">
    <property type="entry name" value="Dup_hybrid_motif"/>
</dbReference>
<evidence type="ECO:0000256" key="1">
    <source>
        <dbReference type="SAM" id="Phobius"/>
    </source>
</evidence>
<dbReference type="AlphaFoldDB" id="A0A290S251"/>
<keyword evidence="1" id="KW-0472">Membrane</keyword>
<organism evidence="3 4">
    <name type="scientific">Pseudoalteromonas arctica A 37-1-2</name>
    <dbReference type="NCBI Taxonomy" id="1117313"/>
    <lineage>
        <taxon>Bacteria</taxon>
        <taxon>Pseudomonadati</taxon>
        <taxon>Pseudomonadota</taxon>
        <taxon>Gammaproteobacteria</taxon>
        <taxon>Alteromonadales</taxon>
        <taxon>Pseudoalteromonadaceae</taxon>
        <taxon>Pseudoalteromonas</taxon>
    </lineage>
</organism>
<reference evidence="3 4" key="1">
    <citation type="journal article" date="2012" name="J. Bacteriol.">
        <title>Genome sequences of type strains of seven species of the marine bacterium Pseudoalteromonas.</title>
        <authorList>
            <person name="Xie B.B."/>
            <person name="Shu Y.L."/>
            <person name="Qin Q.L."/>
            <person name="Rong J.C."/>
            <person name="Zhang X.Y."/>
            <person name="Chen X.L."/>
            <person name="Shi M."/>
            <person name="He H.L."/>
            <person name="Zhou B.C."/>
            <person name="Zhang Y.Z."/>
        </authorList>
    </citation>
    <scope>NUCLEOTIDE SEQUENCE [LARGE SCALE GENOMIC DNA]</scope>
    <source>
        <strain evidence="3 4">A 37-1-2</strain>
    </source>
</reference>
<sequence length="171" mass="18846">MKVLKWIAIGIATLLIIGLLIPEKIMIPLQGATSKDWNHNTFWYEPWGRSGVHKGIDIFGTKNTPVVASTNGVVIFAGELTRGGKVVAVLGPKWRVHYFAHLNDYSVSTGDVVSINSQIGLLGDTGNAAGKQPHVHYSILSLVPMPWLFTTQNQGWKKMFFLSPHKKLTAK</sequence>
<accession>A0A290S251</accession>
<dbReference type="Pfam" id="PF01551">
    <property type="entry name" value="Peptidase_M23"/>
    <property type="match status" value="1"/>
</dbReference>
<dbReference type="PANTHER" id="PTHR21666:SF268">
    <property type="entry name" value="PEPTIDASE M23 DOMAIN-CONTAINING PROTEIN"/>
    <property type="match status" value="1"/>
</dbReference>
<dbReference type="InterPro" id="IPR016047">
    <property type="entry name" value="M23ase_b-sheet_dom"/>
</dbReference>
<gene>
    <name evidence="3" type="ORF">PARC_a1596</name>
</gene>
<dbReference type="OrthoDB" id="9800107at2"/>